<dbReference type="Gene3D" id="2.160.20.10">
    <property type="entry name" value="Single-stranded right-handed beta-helix, Pectin lyase-like"/>
    <property type="match status" value="2"/>
</dbReference>
<gene>
    <name evidence="3" type="ORF">ESCO_000302</name>
</gene>
<evidence type="ECO:0000313" key="4">
    <source>
        <dbReference type="Proteomes" id="UP000053831"/>
    </source>
</evidence>
<accession>A0A0M9VT52</accession>
<dbReference type="OrthoDB" id="1046782at2759"/>
<dbReference type="AlphaFoldDB" id="A0A0M9VT52"/>
<dbReference type="Proteomes" id="UP000053831">
    <property type="component" value="Unassembled WGS sequence"/>
</dbReference>
<keyword evidence="1" id="KW-0732">Signal</keyword>
<dbReference type="Pfam" id="PF12708">
    <property type="entry name" value="Pect-lyase_RHGA_epim"/>
    <property type="match status" value="1"/>
</dbReference>
<sequence>MINFLGAAALLLGVVAPASARSLRSREINSDQASTYWYAKMDHVGAARGIAPEMGSTYQVFRSVSPGDGAGIQAAINDDNGAKRHGQWLSSQPRAVYIPPGEYVIEQTIFMNTDTILYGDPTNPPIIKAAANFTGNLVLVQGQDPATGISGELSFAVGLKNLILDSTAINATAAFTCLGWGVAQATQIQNVKIVMPESANGKGHTGIKMTRGSSIAVADVRVENGQNGIWFSGHQQASFHDVYFFQNTIGFLMSGGDTVTIFNPTFDTCGHGVSNTGGNPWIALIDATSINSGVTFQTNQFASFMIENLSKDTIDSPVAIFRGETVIGPVTHVSTFTYGNTVGGSPIYGPVTTNNTRPKALAPGGRYPSVPVPTFANSTVSDFINIKDPKQNGGRQVLGDNTVDESGVLNEIFQDAAAQGKKIYMPYGLYRVDSTVFLPPGSILVGEMWATITASGSFFNDSSNPQPVVSVGRPGDVGVGQIQDIRVTVSQPLKGAILVQFNMAGNKPGDVGLFNSLVTIGGTRGATELTETCTDASNECQAAFLGVHLAKTSSAVLKNNWIWVADHITEDFSGGSSIAGKGGVLVESTVATWIYGLGSEHWWIYQFNLHNAVNVVVSMLQSETNYEQGTNAKQIVPAPWTVDATNWGDPTFSWCGKDDKFCRMGPSNYINGGANIYTYASASWAFFSGPGFQGCATFKCQQTMHWIAKTPSNLQAFGICSKDAQNILRLANNATIPTSPDFTGSWPGGGGDIGRYTP</sequence>
<keyword evidence="4" id="KW-1185">Reference proteome</keyword>
<dbReference type="SUPFAM" id="SSF51126">
    <property type="entry name" value="Pectin lyase-like"/>
    <property type="match status" value="2"/>
</dbReference>
<dbReference type="GO" id="GO:0004650">
    <property type="term" value="F:polygalacturonase activity"/>
    <property type="evidence" value="ECO:0007669"/>
    <property type="project" value="InterPro"/>
</dbReference>
<dbReference type="PANTHER" id="PTHR33928">
    <property type="entry name" value="POLYGALACTURONASE QRT3"/>
    <property type="match status" value="1"/>
</dbReference>
<proteinExistence type="predicted"/>
<evidence type="ECO:0000313" key="3">
    <source>
        <dbReference type="EMBL" id="KOS18425.1"/>
    </source>
</evidence>
<comment type="caution">
    <text evidence="3">The sequence shown here is derived from an EMBL/GenBank/DDBJ whole genome shotgun (WGS) entry which is preliminary data.</text>
</comment>
<feature type="chain" id="PRO_5005839290" evidence="1">
    <location>
        <begin position="21"/>
        <end position="758"/>
    </location>
</feature>
<dbReference type="CDD" id="cd23668">
    <property type="entry name" value="GH55_beta13glucanase-like"/>
    <property type="match status" value="1"/>
</dbReference>
<feature type="signal peptide" evidence="1">
    <location>
        <begin position="1"/>
        <end position="20"/>
    </location>
</feature>
<dbReference type="InterPro" id="IPR039279">
    <property type="entry name" value="QRT3-like"/>
</dbReference>
<dbReference type="FunFam" id="2.160.20.10:FF:000049">
    <property type="entry name" value="Putative exo-beta-1,3-glucanase"/>
    <property type="match status" value="1"/>
</dbReference>
<evidence type="ECO:0000256" key="1">
    <source>
        <dbReference type="SAM" id="SignalP"/>
    </source>
</evidence>
<name>A0A0M9VT52_ESCWE</name>
<dbReference type="InterPro" id="IPR012334">
    <property type="entry name" value="Pectin_lyas_fold"/>
</dbReference>
<dbReference type="InterPro" id="IPR024535">
    <property type="entry name" value="RHGA/B-epi-like_pectate_lyase"/>
</dbReference>
<feature type="domain" description="Rhamnogalacturonase A/B/Epimerase-like pectate lyase" evidence="2">
    <location>
        <begin position="69"/>
        <end position="273"/>
    </location>
</feature>
<dbReference type="InterPro" id="IPR011050">
    <property type="entry name" value="Pectin_lyase_fold/virulence"/>
</dbReference>
<dbReference type="STRING" id="150374.A0A0M9VT52"/>
<organism evidence="3 4">
    <name type="scientific">Escovopsis weberi</name>
    <dbReference type="NCBI Taxonomy" id="150374"/>
    <lineage>
        <taxon>Eukaryota</taxon>
        <taxon>Fungi</taxon>
        <taxon>Dikarya</taxon>
        <taxon>Ascomycota</taxon>
        <taxon>Pezizomycotina</taxon>
        <taxon>Sordariomycetes</taxon>
        <taxon>Hypocreomycetidae</taxon>
        <taxon>Hypocreales</taxon>
        <taxon>Hypocreaceae</taxon>
        <taxon>Escovopsis</taxon>
    </lineage>
</organism>
<reference evidence="3 4" key="1">
    <citation type="submission" date="2015-07" db="EMBL/GenBank/DDBJ databases">
        <title>The genome of the fungus Escovopsis weberi, a specialized disease agent of ant agriculture.</title>
        <authorList>
            <person name="de Man T.J."/>
            <person name="Stajich J.E."/>
            <person name="Kubicek C.P."/>
            <person name="Chenthamara K."/>
            <person name="Atanasova L."/>
            <person name="Druzhinina I.S."/>
            <person name="Birnbaum S."/>
            <person name="Barribeau S.M."/>
            <person name="Teiling C."/>
            <person name="Suen G."/>
            <person name="Currie C."/>
            <person name="Gerardo N.M."/>
        </authorList>
    </citation>
    <scope>NUCLEOTIDE SEQUENCE [LARGE SCALE GENOMIC DNA]</scope>
</reference>
<dbReference type="PANTHER" id="PTHR33928:SF2">
    <property type="entry name" value="PECTATE LYASE SUPERFAMILY PROTEIN DOMAIN-CONTAINING PROTEIN-RELATED"/>
    <property type="match status" value="1"/>
</dbReference>
<protein>
    <submittedName>
        <fullName evidence="3">Glucan endo-1</fullName>
    </submittedName>
</protein>
<dbReference type="EMBL" id="LGSR01000020">
    <property type="protein sequence ID" value="KOS18425.1"/>
    <property type="molecule type" value="Genomic_DNA"/>
</dbReference>
<evidence type="ECO:0000259" key="2">
    <source>
        <dbReference type="Pfam" id="PF12708"/>
    </source>
</evidence>